<keyword evidence="2" id="KW-1185">Reference proteome</keyword>
<dbReference type="EMBL" id="JAACJP010000020">
    <property type="protein sequence ID" value="KAF5378296.1"/>
    <property type="molecule type" value="Genomic_DNA"/>
</dbReference>
<reference evidence="1 2" key="1">
    <citation type="journal article" date="2020" name="ISME J.">
        <title>Uncovering the hidden diversity of litter-decomposition mechanisms in mushroom-forming fungi.</title>
        <authorList>
            <person name="Floudas D."/>
            <person name="Bentzer J."/>
            <person name="Ahren D."/>
            <person name="Johansson T."/>
            <person name="Persson P."/>
            <person name="Tunlid A."/>
        </authorList>
    </citation>
    <scope>NUCLEOTIDE SEQUENCE [LARGE SCALE GENOMIC DNA]</scope>
    <source>
        <strain evidence="1 2">CBS 661.87</strain>
    </source>
</reference>
<dbReference type="OrthoDB" id="3365698at2759"/>
<dbReference type="AlphaFoldDB" id="A0A8H5H7Z7"/>
<dbReference type="Proteomes" id="UP000565441">
    <property type="component" value="Unassembled WGS sequence"/>
</dbReference>
<protein>
    <recommendedName>
        <fullName evidence="3">F-box domain-containing protein</fullName>
    </recommendedName>
</protein>
<evidence type="ECO:0000313" key="1">
    <source>
        <dbReference type="EMBL" id="KAF5378296.1"/>
    </source>
</evidence>
<accession>A0A8H5H7Z7</accession>
<sequence length="200" mass="23120">MFTTLPTMRPYFLSLRTRITGEKSDVDDELIKKLDDDALVNLNVLGPRERARGRELLLKASKSNCKEDGARLKKWRAALATHKLLPFEILREIFLFSMSAQDVPPVTFPATTSAWPWALRSVCYVWRQVAIKETYFWHQHSINLNGLRADKVIDFFKHLIPSKGLLVIKFHGSGSYEDTTRALRELVIPHIRPCFYDYLA</sequence>
<comment type="caution">
    <text evidence="1">The sequence shown here is derived from an EMBL/GenBank/DDBJ whole genome shotgun (WGS) entry which is preliminary data.</text>
</comment>
<evidence type="ECO:0000313" key="2">
    <source>
        <dbReference type="Proteomes" id="UP000565441"/>
    </source>
</evidence>
<gene>
    <name evidence="1" type="ORF">D9615_008773</name>
</gene>
<name>A0A8H5H7Z7_9AGAR</name>
<evidence type="ECO:0008006" key="3">
    <source>
        <dbReference type="Google" id="ProtNLM"/>
    </source>
</evidence>
<proteinExistence type="predicted"/>
<organism evidence="1 2">
    <name type="scientific">Tricholomella constricta</name>
    <dbReference type="NCBI Taxonomy" id="117010"/>
    <lineage>
        <taxon>Eukaryota</taxon>
        <taxon>Fungi</taxon>
        <taxon>Dikarya</taxon>
        <taxon>Basidiomycota</taxon>
        <taxon>Agaricomycotina</taxon>
        <taxon>Agaricomycetes</taxon>
        <taxon>Agaricomycetidae</taxon>
        <taxon>Agaricales</taxon>
        <taxon>Tricholomatineae</taxon>
        <taxon>Lyophyllaceae</taxon>
        <taxon>Tricholomella</taxon>
    </lineage>
</organism>